<dbReference type="PROSITE" id="PS00028">
    <property type="entry name" value="ZINC_FINGER_C2H2_1"/>
    <property type="match status" value="1"/>
</dbReference>
<feature type="region of interest" description="Disordered" evidence="5">
    <location>
        <begin position="123"/>
        <end position="196"/>
    </location>
</feature>
<keyword evidence="2 4" id="KW-0863">Zinc-finger</keyword>
<dbReference type="Gene3D" id="3.30.60.190">
    <property type="match status" value="1"/>
</dbReference>
<evidence type="ECO:0000256" key="1">
    <source>
        <dbReference type="ARBA" id="ARBA00022723"/>
    </source>
</evidence>
<evidence type="ECO:0000313" key="7">
    <source>
        <dbReference type="EMBL" id="KAF4313761.1"/>
    </source>
</evidence>
<organism evidence="7 8">
    <name type="scientific">Botryosphaeria dothidea</name>
    <dbReference type="NCBI Taxonomy" id="55169"/>
    <lineage>
        <taxon>Eukaryota</taxon>
        <taxon>Fungi</taxon>
        <taxon>Dikarya</taxon>
        <taxon>Ascomycota</taxon>
        <taxon>Pezizomycotina</taxon>
        <taxon>Dothideomycetes</taxon>
        <taxon>Dothideomycetes incertae sedis</taxon>
        <taxon>Botryosphaeriales</taxon>
        <taxon>Botryosphaeriaceae</taxon>
        <taxon>Botryosphaeria</taxon>
    </lineage>
</organism>
<dbReference type="GO" id="GO:0000492">
    <property type="term" value="P:box C/D snoRNP assembly"/>
    <property type="evidence" value="ECO:0007669"/>
    <property type="project" value="TreeGrafter"/>
</dbReference>
<accession>A0A8H4J5U2</accession>
<evidence type="ECO:0000259" key="6">
    <source>
        <dbReference type="PROSITE" id="PS51083"/>
    </source>
</evidence>
<name>A0A8H4J5U2_9PEZI</name>
<dbReference type="Proteomes" id="UP000572817">
    <property type="component" value="Unassembled WGS sequence"/>
</dbReference>
<feature type="compositionally biased region" description="Low complexity" evidence="5">
    <location>
        <begin position="49"/>
        <end position="70"/>
    </location>
</feature>
<sequence>MSSSCDVCGSQPQKYKCPNCTTRYCSLACFRTHKPVHDNPSATAPPNPSSSSTSVPKAAPAPQNGPQSASAPPPLTTPAPEPPGDPVQRLLSDPALQTLLHNRPTLRTWLHAIYTSTLEPDPDEWAEQQQRVAQQHQNARGGRGGWSRGGRGRGGRGGRGGGMQRPRGPWKQESADKIAVGRILRAQEGENGEGMREFVELVQRALGDTGREGQGGEDAGGAVG</sequence>
<evidence type="ECO:0000256" key="4">
    <source>
        <dbReference type="PROSITE-ProRule" id="PRU00453"/>
    </source>
</evidence>
<reference evidence="7" key="1">
    <citation type="submission" date="2020-04" db="EMBL/GenBank/DDBJ databases">
        <title>Genome Assembly and Annotation of Botryosphaeria dothidea sdau 11-99, a Latent Pathogen of Apple Fruit Ring Rot in China.</title>
        <authorList>
            <person name="Yu C."/>
            <person name="Diao Y."/>
            <person name="Lu Q."/>
            <person name="Zhao J."/>
            <person name="Cui S."/>
            <person name="Peng C."/>
            <person name="He B."/>
            <person name="Liu H."/>
        </authorList>
    </citation>
    <scope>NUCLEOTIDE SEQUENCE [LARGE SCALE GENOMIC DNA]</scope>
    <source>
        <strain evidence="7">Sdau11-99</strain>
    </source>
</reference>
<evidence type="ECO:0000256" key="5">
    <source>
        <dbReference type="SAM" id="MobiDB-lite"/>
    </source>
</evidence>
<dbReference type="InterPro" id="IPR051639">
    <property type="entry name" value="BCD1"/>
</dbReference>
<dbReference type="SUPFAM" id="SSF144232">
    <property type="entry name" value="HIT/MYND zinc finger-like"/>
    <property type="match status" value="1"/>
</dbReference>
<dbReference type="GO" id="GO:0070761">
    <property type="term" value="C:pre-snoRNP complex"/>
    <property type="evidence" value="ECO:0007669"/>
    <property type="project" value="TreeGrafter"/>
</dbReference>
<dbReference type="AlphaFoldDB" id="A0A8H4J5U2"/>
<feature type="domain" description="HIT-type" evidence="6">
    <location>
        <begin position="5"/>
        <end position="42"/>
    </location>
</feature>
<keyword evidence="8" id="KW-1185">Reference proteome</keyword>
<dbReference type="InterPro" id="IPR013087">
    <property type="entry name" value="Znf_C2H2_type"/>
</dbReference>
<dbReference type="PROSITE" id="PS51083">
    <property type="entry name" value="ZF_HIT"/>
    <property type="match status" value="1"/>
</dbReference>
<dbReference type="Pfam" id="PF04438">
    <property type="entry name" value="zf-HIT"/>
    <property type="match status" value="1"/>
</dbReference>
<dbReference type="CDD" id="cd23024">
    <property type="entry name" value="zf-HIT_ZNHIT2-3"/>
    <property type="match status" value="1"/>
</dbReference>
<dbReference type="GO" id="GO:0005634">
    <property type="term" value="C:nucleus"/>
    <property type="evidence" value="ECO:0007669"/>
    <property type="project" value="TreeGrafter"/>
</dbReference>
<keyword evidence="1" id="KW-0479">Metal-binding</keyword>
<feature type="region of interest" description="Disordered" evidence="5">
    <location>
        <begin position="35"/>
        <end position="90"/>
    </location>
</feature>
<dbReference type="InterPro" id="IPR007529">
    <property type="entry name" value="Znf_HIT"/>
</dbReference>
<dbReference type="EMBL" id="WWBZ02000001">
    <property type="protein sequence ID" value="KAF4313761.1"/>
    <property type="molecule type" value="Genomic_DNA"/>
</dbReference>
<protein>
    <recommendedName>
        <fullName evidence="6">HIT-type domain-containing protein</fullName>
    </recommendedName>
</protein>
<gene>
    <name evidence="7" type="ORF">GTA08_BOTSDO00506</name>
</gene>
<evidence type="ECO:0000313" key="8">
    <source>
        <dbReference type="Proteomes" id="UP000572817"/>
    </source>
</evidence>
<keyword evidence="3" id="KW-0862">Zinc</keyword>
<dbReference type="GO" id="GO:0000463">
    <property type="term" value="P:maturation of LSU-rRNA from tricistronic rRNA transcript (SSU-rRNA, 5.8S rRNA, LSU-rRNA)"/>
    <property type="evidence" value="ECO:0007669"/>
    <property type="project" value="TreeGrafter"/>
</dbReference>
<dbReference type="PANTHER" id="PTHR13483">
    <property type="entry name" value="BOX C_D SNORNA PROTEIN 1-RELATED"/>
    <property type="match status" value="1"/>
</dbReference>
<feature type="compositionally biased region" description="Pro residues" evidence="5">
    <location>
        <begin position="71"/>
        <end position="85"/>
    </location>
</feature>
<feature type="compositionally biased region" description="Basic and acidic residues" evidence="5">
    <location>
        <begin position="185"/>
        <end position="196"/>
    </location>
</feature>
<dbReference type="OrthoDB" id="18412at2759"/>
<dbReference type="GO" id="GO:0048254">
    <property type="term" value="P:snoRNA localization"/>
    <property type="evidence" value="ECO:0007669"/>
    <property type="project" value="TreeGrafter"/>
</dbReference>
<feature type="compositionally biased region" description="Low complexity" evidence="5">
    <location>
        <begin position="128"/>
        <end position="137"/>
    </location>
</feature>
<evidence type="ECO:0000256" key="3">
    <source>
        <dbReference type="ARBA" id="ARBA00022833"/>
    </source>
</evidence>
<dbReference type="PANTHER" id="PTHR13483:SF11">
    <property type="entry name" value="ZINC FINGER HIT DOMAIN-CONTAINING PROTEIN 3"/>
    <property type="match status" value="1"/>
</dbReference>
<proteinExistence type="predicted"/>
<evidence type="ECO:0000256" key="2">
    <source>
        <dbReference type="ARBA" id="ARBA00022771"/>
    </source>
</evidence>
<dbReference type="GO" id="GO:0008270">
    <property type="term" value="F:zinc ion binding"/>
    <property type="evidence" value="ECO:0007669"/>
    <property type="project" value="UniProtKB-UniRule"/>
</dbReference>
<comment type="caution">
    <text evidence="7">The sequence shown here is derived from an EMBL/GenBank/DDBJ whole genome shotgun (WGS) entry which is preliminary data.</text>
</comment>